<evidence type="ECO:0000313" key="3">
    <source>
        <dbReference type="Proteomes" id="UP000218968"/>
    </source>
</evidence>
<dbReference type="AlphaFoldDB" id="A0A290XCH4"/>
<dbReference type="EMBL" id="CP023406">
    <property type="protein sequence ID" value="ATD66864.1"/>
    <property type="molecule type" value="Genomic_DNA"/>
</dbReference>
<name>A0A290XCH4_9GAMM</name>
<reference evidence="3" key="1">
    <citation type="submission" date="2017-09" db="EMBL/GenBank/DDBJ databases">
        <title>Luteimonas liuhanmingii sp.nov., isolated from the intestinal contents of Tibetan Plateau Pika in Yushu, Qinghai Province, China.</title>
        <authorList>
            <person name="Gui Z."/>
        </authorList>
    </citation>
    <scope>NUCLEOTIDE SEQUENCE [LARGE SCALE GENOMIC DNA]</scope>
    <source>
        <strain evidence="3">100111</strain>
    </source>
</reference>
<keyword evidence="1" id="KW-0472">Membrane</keyword>
<dbReference type="Proteomes" id="UP000218968">
    <property type="component" value="Chromosome"/>
</dbReference>
<sequence>MATPDTQNRPPRLWRWGLLIAVMAVVLGAWWLAVDRFATRIGLDARDTMRELPRNEDTRRPID</sequence>
<organism evidence="2 3">
    <name type="scientific">Luteimonas chenhongjianii</name>
    <dbReference type="NCBI Taxonomy" id="2006110"/>
    <lineage>
        <taxon>Bacteria</taxon>
        <taxon>Pseudomonadati</taxon>
        <taxon>Pseudomonadota</taxon>
        <taxon>Gammaproteobacteria</taxon>
        <taxon>Lysobacterales</taxon>
        <taxon>Lysobacteraceae</taxon>
        <taxon>Luteimonas</taxon>
    </lineage>
</organism>
<evidence type="ECO:0000256" key="1">
    <source>
        <dbReference type="SAM" id="Phobius"/>
    </source>
</evidence>
<proteinExistence type="predicted"/>
<dbReference type="OrthoDB" id="9986632at2"/>
<keyword evidence="1" id="KW-1133">Transmembrane helix</keyword>
<dbReference type="KEGG" id="lum:CNR27_04865"/>
<protein>
    <submittedName>
        <fullName evidence="2">Uncharacterized protein</fullName>
    </submittedName>
</protein>
<keyword evidence="1" id="KW-0812">Transmembrane</keyword>
<keyword evidence="3" id="KW-1185">Reference proteome</keyword>
<evidence type="ECO:0000313" key="2">
    <source>
        <dbReference type="EMBL" id="ATD66864.1"/>
    </source>
</evidence>
<feature type="transmembrane region" description="Helical" evidence="1">
    <location>
        <begin position="13"/>
        <end position="33"/>
    </location>
</feature>
<dbReference type="RefSeq" id="WP_096297190.1">
    <property type="nucleotide sequence ID" value="NZ_CP023406.1"/>
</dbReference>
<gene>
    <name evidence="2" type="ORF">CNR27_04865</name>
</gene>
<accession>A0A290XCH4</accession>